<dbReference type="InterPro" id="IPR000847">
    <property type="entry name" value="LysR_HTH_N"/>
</dbReference>
<keyword evidence="4" id="KW-0804">Transcription</keyword>
<evidence type="ECO:0000313" key="7">
    <source>
        <dbReference type="Proteomes" id="UP001224622"/>
    </source>
</evidence>
<accession>A0AAJ1YDE5</accession>
<evidence type="ECO:0000256" key="2">
    <source>
        <dbReference type="ARBA" id="ARBA00023015"/>
    </source>
</evidence>
<keyword evidence="3" id="KW-0238">DNA-binding</keyword>
<dbReference type="Pfam" id="PF00126">
    <property type="entry name" value="HTH_1"/>
    <property type="match status" value="1"/>
</dbReference>
<organism evidence="6 7">
    <name type="scientific">Serratia fonticola</name>
    <dbReference type="NCBI Taxonomy" id="47917"/>
    <lineage>
        <taxon>Bacteria</taxon>
        <taxon>Pseudomonadati</taxon>
        <taxon>Pseudomonadota</taxon>
        <taxon>Gammaproteobacteria</taxon>
        <taxon>Enterobacterales</taxon>
        <taxon>Yersiniaceae</taxon>
        <taxon>Serratia</taxon>
    </lineage>
</organism>
<evidence type="ECO:0000256" key="4">
    <source>
        <dbReference type="ARBA" id="ARBA00023163"/>
    </source>
</evidence>
<comment type="similarity">
    <text evidence="1">Belongs to the LysR transcriptional regulatory family.</text>
</comment>
<keyword evidence="2" id="KW-0805">Transcription regulation</keyword>
<dbReference type="InterPro" id="IPR036388">
    <property type="entry name" value="WH-like_DNA-bd_sf"/>
</dbReference>
<dbReference type="EMBL" id="JAVIGA010000023">
    <property type="protein sequence ID" value="MDQ9128541.1"/>
    <property type="molecule type" value="Genomic_DNA"/>
</dbReference>
<comment type="caution">
    <text evidence="6">The sequence shown here is derived from an EMBL/GenBank/DDBJ whole genome shotgun (WGS) entry which is preliminary data.</text>
</comment>
<dbReference type="AlphaFoldDB" id="A0AAJ1YDE5"/>
<dbReference type="PANTHER" id="PTHR30126">
    <property type="entry name" value="HTH-TYPE TRANSCRIPTIONAL REGULATOR"/>
    <property type="match status" value="1"/>
</dbReference>
<dbReference type="GO" id="GO:0000976">
    <property type="term" value="F:transcription cis-regulatory region binding"/>
    <property type="evidence" value="ECO:0007669"/>
    <property type="project" value="TreeGrafter"/>
</dbReference>
<feature type="domain" description="HTH lysR-type" evidence="5">
    <location>
        <begin position="36"/>
        <end position="93"/>
    </location>
</feature>
<dbReference type="InterPro" id="IPR036390">
    <property type="entry name" value="WH_DNA-bd_sf"/>
</dbReference>
<dbReference type="SUPFAM" id="SSF46785">
    <property type="entry name" value="Winged helix' DNA-binding domain"/>
    <property type="match status" value="1"/>
</dbReference>
<dbReference type="PROSITE" id="PS50931">
    <property type="entry name" value="HTH_LYSR"/>
    <property type="match status" value="1"/>
</dbReference>
<dbReference type="PANTHER" id="PTHR30126:SF40">
    <property type="entry name" value="HTH-TYPE TRANSCRIPTIONAL REGULATOR GLTR"/>
    <property type="match status" value="1"/>
</dbReference>
<sequence length="310" mass="35849">MEFTLLEIKVNILQSTSLKGGGFTYFITHHGENILFLSKQLNVFIIIAEEKSYSKAAKRLFLTVPPVFKMLREIEEWIGAKLFENVNGTLLMTKEGQEFYNVLHPVYLELINIKTKKILKSKKISLTSDDINSDLTTDLCFYLISHHINFLSIREENKLLPAGDIHVSTTKQKYGDDTSEITVKERMAIWCLKKLNNESSEILLVQDNLFYQGKFYNGILKYTQEIGRKVNGIIIDNVKVRKNIVARGIAVSIDNFSWWENNKNISRIEIPQERETFIYIKKTVFDIVNPLINKMISSRGNTCYSDVDFK</sequence>
<dbReference type="GO" id="GO:0003700">
    <property type="term" value="F:DNA-binding transcription factor activity"/>
    <property type="evidence" value="ECO:0007669"/>
    <property type="project" value="InterPro"/>
</dbReference>
<dbReference type="Proteomes" id="UP001224622">
    <property type="component" value="Unassembled WGS sequence"/>
</dbReference>
<gene>
    <name evidence="6" type="ORF">RDT67_19165</name>
</gene>
<protein>
    <submittedName>
        <fullName evidence="6">LysR family transcriptional regulator</fullName>
    </submittedName>
</protein>
<reference evidence="6" key="1">
    <citation type="submission" date="2023-08" db="EMBL/GenBank/DDBJ databases">
        <title>The Comparative Genomic Analysis of Yersiniaceae from Polar Regions.</title>
        <authorList>
            <person name="Goncharov A."/>
            <person name="Aslanov B."/>
            <person name="Kolodzhieva V."/>
            <person name="Azarov D."/>
            <person name="Mochov A."/>
            <person name="Lebedeva E."/>
        </authorList>
    </citation>
    <scope>NUCLEOTIDE SEQUENCE</scope>
    <source>
        <strain evidence="6">Vf</strain>
    </source>
</reference>
<evidence type="ECO:0000259" key="5">
    <source>
        <dbReference type="PROSITE" id="PS50931"/>
    </source>
</evidence>
<proteinExistence type="inferred from homology"/>
<evidence type="ECO:0000256" key="1">
    <source>
        <dbReference type="ARBA" id="ARBA00009437"/>
    </source>
</evidence>
<dbReference type="RefSeq" id="WP_309048071.1">
    <property type="nucleotide sequence ID" value="NZ_JAVIGA010000023.1"/>
</dbReference>
<dbReference type="Gene3D" id="1.10.10.10">
    <property type="entry name" value="Winged helix-like DNA-binding domain superfamily/Winged helix DNA-binding domain"/>
    <property type="match status" value="1"/>
</dbReference>
<evidence type="ECO:0000313" key="6">
    <source>
        <dbReference type="EMBL" id="MDQ9128541.1"/>
    </source>
</evidence>
<evidence type="ECO:0000256" key="3">
    <source>
        <dbReference type="ARBA" id="ARBA00023125"/>
    </source>
</evidence>
<name>A0AAJ1YDE5_SERFO</name>